<name>A0AAN8Y6X5_SOLBU</name>
<evidence type="ECO:0000313" key="2">
    <source>
        <dbReference type="EMBL" id="KAK6782020.1"/>
    </source>
</evidence>
<gene>
    <name evidence="2" type="ORF">RDI58_019816</name>
</gene>
<protein>
    <submittedName>
        <fullName evidence="2">Uncharacterized protein</fullName>
    </submittedName>
</protein>
<sequence length="184" mass="20823">MHDILSVVIPSLITELFNRAEVELLPGETLMDPKNPIFPLIMCGEGMVVKSKKRKVDSRKSIHVDDDSSTPPIVGLFESLESESCIVKEIVTRKQNTQLTNLEKAYAGLAKLHGELSIIHNKMKKREKSRDKFFTQMWKRVQCLWKVLKVTEPPLISRPEGDGDELDTWSNDGGDEDSEVTDTD</sequence>
<dbReference type="EMBL" id="JBANQN010000008">
    <property type="protein sequence ID" value="KAK6782020.1"/>
    <property type="molecule type" value="Genomic_DNA"/>
</dbReference>
<dbReference type="AlphaFoldDB" id="A0AAN8Y6X5"/>
<proteinExistence type="predicted"/>
<comment type="caution">
    <text evidence="2">The sequence shown here is derived from an EMBL/GenBank/DDBJ whole genome shotgun (WGS) entry which is preliminary data.</text>
</comment>
<accession>A0AAN8Y6X5</accession>
<feature type="region of interest" description="Disordered" evidence="1">
    <location>
        <begin position="156"/>
        <end position="184"/>
    </location>
</feature>
<organism evidence="2 3">
    <name type="scientific">Solanum bulbocastanum</name>
    <name type="common">Wild potato</name>
    <dbReference type="NCBI Taxonomy" id="147425"/>
    <lineage>
        <taxon>Eukaryota</taxon>
        <taxon>Viridiplantae</taxon>
        <taxon>Streptophyta</taxon>
        <taxon>Embryophyta</taxon>
        <taxon>Tracheophyta</taxon>
        <taxon>Spermatophyta</taxon>
        <taxon>Magnoliopsida</taxon>
        <taxon>eudicotyledons</taxon>
        <taxon>Gunneridae</taxon>
        <taxon>Pentapetalae</taxon>
        <taxon>asterids</taxon>
        <taxon>lamiids</taxon>
        <taxon>Solanales</taxon>
        <taxon>Solanaceae</taxon>
        <taxon>Solanoideae</taxon>
        <taxon>Solaneae</taxon>
        <taxon>Solanum</taxon>
    </lineage>
</organism>
<evidence type="ECO:0000256" key="1">
    <source>
        <dbReference type="SAM" id="MobiDB-lite"/>
    </source>
</evidence>
<keyword evidence="3" id="KW-1185">Reference proteome</keyword>
<evidence type="ECO:0000313" key="3">
    <source>
        <dbReference type="Proteomes" id="UP001371456"/>
    </source>
</evidence>
<feature type="compositionally biased region" description="Acidic residues" evidence="1">
    <location>
        <begin position="162"/>
        <end position="184"/>
    </location>
</feature>
<dbReference type="Proteomes" id="UP001371456">
    <property type="component" value="Unassembled WGS sequence"/>
</dbReference>
<reference evidence="2 3" key="1">
    <citation type="submission" date="2024-02" db="EMBL/GenBank/DDBJ databases">
        <title>de novo genome assembly of Solanum bulbocastanum strain 11H21.</title>
        <authorList>
            <person name="Hosaka A.J."/>
        </authorList>
    </citation>
    <scope>NUCLEOTIDE SEQUENCE [LARGE SCALE GENOMIC DNA]</scope>
    <source>
        <tissue evidence="2">Young leaves</tissue>
    </source>
</reference>